<dbReference type="AlphaFoldDB" id="A0A6J4JRY1"/>
<accession>A0A6J4JRY1</accession>
<organism evidence="1">
    <name type="scientific">uncultured Chloroflexota bacterium</name>
    <dbReference type="NCBI Taxonomy" id="166587"/>
    <lineage>
        <taxon>Bacteria</taxon>
        <taxon>Bacillati</taxon>
        <taxon>Chloroflexota</taxon>
        <taxon>environmental samples</taxon>
    </lineage>
</organism>
<proteinExistence type="predicted"/>
<evidence type="ECO:0000313" key="1">
    <source>
        <dbReference type="EMBL" id="CAA9285951.1"/>
    </source>
</evidence>
<name>A0A6J4JRY1_9CHLR</name>
<dbReference type="EMBL" id="CADCTC010000227">
    <property type="protein sequence ID" value="CAA9285951.1"/>
    <property type="molecule type" value="Genomic_DNA"/>
</dbReference>
<protein>
    <submittedName>
        <fullName evidence="1">Uncharacterized protein</fullName>
    </submittedName>
</protein>
<sequence length="39" mass="4063">MRPTKVENDRIGTAGTRNLAGVVLAGDVQPFVVPSLALV</sequence>
<gene>
    <name evidence="1" type="ORF">AVDCRST_MAG77-4223</name>
</gene>
<reference evidence="1" key="1">
    <citation type="submission" date="2020-02" db="EMBL/GenBank/DDBJ databases">
        <authorList>
            <person name="Meier V. D."/>
        </authorList>
    </citation>
    <scope>NUCLEOTIDE SEQUENCE</scope>
    <source>
        <strain evidence="1">AVDCRST_MAG77</strain>
    </source>
</reference>